<reference evidence="2 3" key="1">
    <citation type="submission" date="2020-01" db="EMBL/GenBank/DDBJ databases">
        <title>Genome analysis.</title>
        <authorList>
            <person name="Wu S."/>
            <person name="Wang G."/>
        </authorList>
    </citation>
    <scope>NUCLEOTIDE SEQUENCE [LARGE SCALE GENOMIC DNA]</scope>
    <source>
        <strain evidence="2 3">SYL130</strain>
    </source>
</reference>
<proteinExistence type="predicted"/>
<evidence type="ECO:0000256" key="1">
    <source>
        <dbReference type="SAM" id="SignalP"/>
    </source>
</evidence>
<name>A0ABW9ZWI4_9BACT</name>
<protein>
    <recommendedName>
        <fullName evidence="4">Lipoprotein</fullName>
    </recommendedName>
</protein>
<feature type="signal peptide" evidence="1">
    <location>
        <begin position="1"/>
        <end position="19"/>
    </location>
</feature>
<dbReference type="RefSeq" id="WP_161819792.1">
    <property type="nucleotide sequence ID" value="NZ_JAACJS010000015.1"/>
</dbReference>
<accession>A0ABW9ZWI4</accession>
<dbReference type="Proteomes" id="UP000753802">
    <property type="component" value="Unassembled WGS sequence"/>
</dbReference>
<dbReference type="EMBL" id="JAACJS010000015">
    <property type="protein sequence ID" value="NCI51511.1"/>
    <property type="molecule type" value="Genomic_DNA"/>
</dbReference>
<comment type="caution">
    <text evidence="2">The sequence shown here is derived from an EMBL/GenBank/DDBJ whole genome shotgun (WGS) entry which is preliminary data.</text>
</comment>
<evidence type="ECO:0000313" key="2">
    <source>
        <dbReference type="EMBL" id="NCI51511.1"/>
    </source>
</evidence>
<gene>
    <name evidence="2" type="ORF">GWC95_16400</name>
</gene>
<evidence type="ECO:0008006" key="4">
    <source>
        <dbReference type="Google" id="ProtNLM"/>
    </source>
</evidence>
<sequence length="115" mass="12599">MRVFFILVLILLLSACSGTGTHRLSIKNQSNTTIDSIVVLAPDGTVAFSKLEHGQEAKKDFEVKSTPQSEGIFMARIFIGDSLTAIPFGYFVNSKSIPENTKLVIEKGLVIQQIK</sequence>
<keyword evidence="1" id="KW-0732">Signal</keyword>
<evidence type="ECO:0000313" key="3">
    <source>
        <dbReference type="Proteomes" id="UP000753802"/>
    </source>
</evidence>
<keyword evidence="3" id="KW-1185">Reference proteome</keyword>
<dbReference type="PROSITE" id="PS51257">
    <property type="entry name" value="PROKAR_LIPOPROTEIN"/>
    <property type="match status" value="1"/>
</dbReference>
<organism evidence="2 3">
    <name type="scientific">Sediminibacterium roseum</name>
    <dbReference type="NCBI Taxonomy" id="1978412"/>
    <lineage>
        <taxon>Bacteria</taxon>
        <taxon>Pseudomonadati</taxon>
        <taxon>Bacteroidota</taxon>
        <taxon>Chitinophagia</taxon>
        <taxon>Chitinophagales</taxon>
        <taxon>Chitinophagaceae</taxon>
        <taxon>Sediminibacterium</taxon>
    </lineage>
</organism>
<feature type="chain" id="PRO_5045106323" description="Lipoprotein" evidence="1">
    <location>
        <begin position="20"/>
        <end position="115"/>
    </location>
</feature>